<dbReference type="InterPro" id="IPR003439">
    <property type="entry name" value="ABC_transporter-like_ATP-bd"/>
</dbReference>
<keyword evidence="4" id="KW-1003">Cell membrane</keyword>
<keyword evidence="3" id="KW-0813">Transport</keyword>
<evidence type="ECO:0000256" key="1">
    <source>
        <dbReference type="ARBA" id="ARBA00004417"/>
    </source>
</evidence>
<dbReference type="GO" id="GO:0016887">
    <property type="term" value="F:ATP hydrolysis activity"/>
    <property type="evidence" value="ECO:0007669"/>
    <property type="project" value="InterPro"/>
</dbReference>
<comment type="caution">
    <text evidence="9">The sequence shown here is derived from an EMBL/GenBank/DDBJ whole genome shotgun (WGS) entry which is preliminary data.</text>
</comment>
<dbReference type="Pfam" id="PF00005">
    <property type="entry name" value="ABC_tran"/>
    <property type="match status" value="1"/>
</dbReference>
<dbReference type="PROSITE" id="PS50893">
    <property type="entry name" value="ABC_TRANSPORTER_2"/>
    <property type="match status" value="1"/>
</dbReference>
<dbReference type="PANTHER" id="PTHR43297:SF2">
    <property type="entry name" value="DIPEPTIDE TRANSPORT ATP-BINDING PROTEIN DPPD"/>
    <property type="match status" value="1"/>
</dbReference>
<name>A0A5C4NGX2_9RHOB</name>
<proteinExistence type="inferred from homology"/>
<dbReference type="NCBIfam" id="TIGR01727">
    <property type="entry name" value="oligo_HPY"/>
    <property type="match status" value="1"/>
</dbReference>
<evidence type="ECO:0000256" key="6">
    <source>
        <dbReference type="ARBA" id="ARBA00022840"/>
    </source>
</evidence>
<dbReference type="Gene3D" id="3.40.50.300">
    <property type="entry name" value="P-loop containing nucleotide triphosphate hydrolases"/>
    <property type="match status" value="1"/>
</dbReference>
<sequence length="341" mass="37065">MPEGTPNVLEVRNLRTVFRTRAGSFHAVNDVSFTLKAGEILGVVGESGSGKSVLAMSLLGLLPSPPAEVSGGPVLFEGQDLLRLDPEALRSMRGGRIGFVVQDRMTALNPVLTLGFQIVEPLRLHLGLTRRQARARAAELMAQVGIPDAHRRLDDYPHQVSGDLRQRVLFAIALACDPTVLIADEPTAALDVTIQAEIHDLMQELRQTLGIAVLWITQDPGVVAGLADRVIVMHGGQVVEHAPVDALFADPRHPYTQALLASVPKARVERVRRLAVMEGQPPVLRTPPDVCTFRDRCPHAYDVCHRLNPQRYPVGEGHDAACFLSDPGLAPQRPQLEVVDG</sequence>
<gene>
    <name evidence="9" type="ORF">FHG71_05115</name>
</gene>
<evidence type="ECO:0000313" key="10">
    <source>
        <dbReference type="Proteomes" id="UP000305709"/>
    </source>
</evidence>
<keyword evidence="5" id="KW-0547">Nucleotide-binding</keyword>
<reference evidence="9 10" key="1">
    <citation type="submission" date="2019-06" db="EMBL/GenBank/DDBJ databases">
        <authorList>
            <person name="Jiang L."/>
        </authorList>
    </citation>
    <scope>NUCLEOTIDE SEQUENCE [LARGE SCALE GENOMIC DNA]</scope>
    <source>
        <strain evidence="9 10">YIM 48858</strain>
    </source>
</reference>
<dbReference type="AlphaFoldDB" id="A0A5C4NGX2"/>
<dbReference type="Pfam" id="PF08352">
    <property type="entry name" value="oligo_HPY"/>
    <property type="match status" value="1"/>
</dbReference>
<dbReference type="SMART" id="SM00382">
    <property type="entry name" value="AAA"/>
    <property type="match status" value="1"/>
</dbReference>
<dbReference type="PANTHER" id="PTHR43297">
    <property type="entry name" value="OLIGOPEPTIDE TRANSPORT ATP-BINDING PROTEIN APPD"/>
    <property type="match status" value="1"/>
</dbReference>
<organism evidence="9 10">
    <name type="scientific">Rubellimicrobium roseum</name>
    <dbReference type="NCBI Taxonomy" id="687525"/>
    <lineage>
        <taxon>Bacteria</taxon>
        <taxon>Pseudomonadati</taxon>
        <taxon>Pseudomonadota</taxon>
        <taxon>Alphaproteobacteria</taxon>
        <taxon>Rhodobacterales</taxon>
        <taxon>Roseobacteraceae</taxon>
        <taxon>Rubellimicrobium</taxon>
    </lineage>
</organism>
<feature type="domain" description="ABC transporter" evidence="8">
    <location>
        <begin position="9"/>
        <end position="260"/>
    </location>
</feature>
<evidence type="ECO:0000259" key="8">
    <source>
        <dbReference type="PROSITE" id="PS50893"/>
    </source>
</evidence>
<dbReference type="GO" id="GO:0015833">
    <property type="term" value="P:peptide transport"/>
    <property type="evidence" value="ECO:0007669"/>
    <property type="project" value="InterPro"/>
</dbReference>
<keyword evidence="10" id="KW-1185">Reference proteome</keyword>
<protein>
    <submittedName>
        <fullName evidence="9">ABC transporter ATP-binding protein</fullName>
    </submittedName>
</protein>
<evidence type="ECO:0000256" key="4">
    <source>
        <dbReference type="ARBA" id="ARBA00022475"/>
    </source>
</evidence>
<keyword evidence="6 9" id="KW-0067">ATP-binding</keyword>
<comment type="subcellular location">
    <subcellularLocation>
        <location evidence="1">Cell inner membrane</location>
        <topology evidence="1">Peripheral membrane protein</topology>
    </subcellularLocation>
</comment>
<dbReference type="EMBL" id="VDFV01000003">
    <property type="protein sequence ID" value="TNC73853.1"/>
    <property type="molecule type" value="Genomic_DNA"/>
</dbReference>
<evidence type="ECO:0000313" key="9">
    <source>
        <dbReference type="EMBL" id="TNC73853.1"/>
    </source>
</evidence>
<dbReference type="SUPFAM" id="SSF52540">
    <property type="entry name" value="P-loop containing nucleoside triphosphate hydrolases"/>
    <property type="match status" value="1"/>
</dbReference>
<evidence type="ECO:0000256" key="5">
    <source>
        <dbReference type="ARBA" id="ARBA00022741"/>
    </source>
</evidence>
<evidence type="ECO:0000256" key="2">
    <source>
        <dbReference type="ARBA" id="ARBA00005417"/>
    </source>
</evidence>
<dbReference type="RefSeq" id="WP_139080537.1">
    <property type="nucleotide sequence ID" value="NZ_VDFV01000003.1"/>
</dbReference>
<dbReference type="InterPro" id="IPR027417">
    <property type="entry name" value="P-loop_NTPase"/>
</dbReference>
<comment type="similarity">
    <text evidence="2">Belongs to the ABC transporter superfamily.</text>
</comment>
<evidence type="ECO:0000256" key="3">
    <source>
        <dbReference type="ARBA" id="ARBA00022448"/>
    </source>
</evidence>
<evidence type="ECO:0000256" key="7">
    <source>
        <dbReference type="ARBA" id="ARBA00023136"/>
    </source>
</evidence>
<dbReference type="CDD" id="cd03257">
    <property type="entry name" value="ABC_NikE_OppD_transporters"/>
    <property type="match status" value="1"/>
</dbReference>
<keyword evidence="7" id="KW-0472">Membrane</keyword>
<dbReference type="InterPro" id="IPR003593">
    <property type="entry name" value="AAA+_ATPase"/>
</dbReference>
<accession>A0A5C4NGX2</accession>
<dbReference type="GO" id="GO:0055085">
    <property type="term" value="P:transmembrane transport"/>
    <property type="evidence" value="ECO:0007669"/>
    <property type="project" value="UniProtKB-ARBA"/>
</dbReference>
<dbReference type="GO" id="GO:0005524">
    <property type="term" value="F:ATP binding"/>
    <property type="evidence" value="ECO:0007669"/>
    <property type="project" value="UniProtKB-KW"/>
</dbReference>
<dbReference type="InterPro" id="IPR013563">
    <property type="entry name" value="Oligopep_ABC_C"/>
</dbReference>
<dbReference type="OrthoDB" id="7374568at2"/>
<dbReference type="FunFam" id="3.40.50.300:FF:000016">
    <property type="entry name" value="Oligopeptide ABC transporter ATP-binding component"/>
    <property type="match status" value="1"/>
</dbReference>
<dbReference type="InterPro" id="IPR050388">
    <property type="entry name" value="ABC_Ni/Peptide_Import"/>
</dbReference>
<dbReference type="Proteomes" id="UP000305709">
    <property type="component" value="Unassembled WGS sequence"/>
</dbReference>
<dbReference type="GO" id="GO:0005886">
    <property type="term" value="C:plasma membrane"/>
    <property type="evidence" value="ECO:0007669"/>
    <property type="project" value="UniProtKB-SubCell"/>
</dbReference>